<organism evidence="1 2">
    <name type="scientific">Carnobacterium maltaromaticum</name>
    <name type="common">Carnobacterium piscicola</name>
    <dbReference type="NCBI Taxonomy" id="2751"/>
    <lineage>
        <taxon>Bacteria</taxon>
        <taxon>Bacillati</taxon>
        <taxon>Bacillota</taxon>
        <taxon>Bacilli</taxon>
        <taxon>Lactobacillales</taxon>
        <taxon>Carnobacteriaceae</taxon>
        <taxon>Carnobacterium</taxon>
    </lineage>
</organism>
<evidence type="ECO:0000313" key="2">
    <source>
        <dbReference type="Proteomes" id="UP001290462"/>
    </source>
</evidence>
<comment type="caution">
    <text evidence="1">The sequence shown here is derived from an EMBL/GenBank/DDBJ whole genome shotgun (WGS) entry which is preliminary data.</text>
</comment>
<dbReference type="GeneID" id="83607059"/>
<dbReference type="GO" id="GO:0006355">
    <property type="term" value="P:regulation of DNA-templated transcription"/>
    <property type="evidence" value="ECO:0007669"/>
    <property type="project" value="InterPro"/>
</dbReference>
<reference evidence="1" key="1">
    <citation type="submission" date="2023-08" db="EMBL/GenBank/DDBJ databases">
        <title>Genomic characterization of piscicolin 126 produced by Carnobacterium maltaromaticum CM22 strain isolated from salmon (Salmo salar).</title>
        <authorList>
            <person name="Gonzalez-Gragera E."/>
            <person name="Garcia-Lopez J.D."/>
            <person name="Teso-Perez C."/>
            <person name="Gimenez-Hernandez I."/>
            <person name="Peralta-Sanchez J.M."/>
            <person name="Valdivia E."/>
            <person name="Montalban-Lopez M."/>
            <person name="Martin-Platero A.M."/>
            <person name="Banos A."/>
            <person name="Martinez-Bueno M."/>
        </authorList>
    </citation>
    <scope>NUCLEOTIDE SEQUENCE</scope>
    <source>
        <strain evidence="1">CM22</strain>
    </source>
</reference>
<dbReference type="RefSeq" id="WP_010053379.1">
    <property type="nucleotide sequence ID" value="NZ_BJOJ01000087.1"/>
</dbReference>
<dbReference type="InterPro" id="IPR013321">
    <property type="entry name" value="Arc_rbn_hlx_hlx"/>
</dbReference>
<dbReference type="AlphaFoldDB" id="A0AAW9JVW9"/>
<gene>
    <name evidence="1" type="ORF">RAK27_03065</name>
</gene>
<evidence type="ECO:0000313" key="1">
    <source>
        <dbReference type="EMBL" id="MDZ5757631.1"/>
    </source>
</evidence>
<dbReference type="Gene3D" id="1.10.1220.10">
    <property type="entry name" value="Met repressor-like"/>
    <property type="match status" value="1"/>
</dbReference>
<accession>A0AAW9JVW9</accession>
<name>A0AAW9JVW9_CARML</name>
<evidence type="ECO:0008006" key="3">
    <source>
        <dbReference type="Google" id="ProtNLM"/>
    </source>
</evidence>
<sequence length="83" mass="10026">MEPKTEKFIKITLDNLNFQKVHRYCIKYGIDENEFVNTVMKRFFKENQKKHDTMIKGYKEMSEINLDICNEFEDSEKDSNSHV</sequence>
<protein>
    <recommendedName>
        <fullName evidence="3">Antitoxin</fullName>
    </recommendedName>
</protein>
<proteinExistence type="predicted"/>
<dbReference type="EMBL" id="JAVBVO010000002">
    <property type="protein sequence ID" value="MDZ5757631.1"/>
    <property type="molecule type" value="Genomic_DNA"/>
</dbReference>
<dbReference type="Proteomes" id="UP001290462">
    <property type="component" value="Unassembled WGS sequence"/>
</dbReference>